<proteinExistence type="predicted"/>
<feature type="chain" id="PRO_5044887908" description="LysM domain-containing protein" evidence="1">
    <location>
        <begin position="28"/>
        <end position="74"/>
    </location>
</feature>
<organism evidence="2 3">
    <name type="scientific">Penstemon smallii</name>
    <dbReference type="NCBI Taxonomy" id="265156"/>
    <lineage>
        <taxon>Eukaryota</taxon>
        <taxon>Viridiplantae</taxon>
        <taxon>Streptophyta</taxon>
        <taxon>Embryophyta</taxon>
        <taxon>Tracheophyta</taxon>
        <taxon>Spermatophyta</taxon>
        <taxon>Magnoliopsida</taxon>
        <taxon>eudicotyledons</taxon>
        <taxon>Gunneridae</taxon>
        <taxon>Pentapetalae</taxon>
        <taxon>asterids</taxon>
        <taxon>lamiids</taxon>
        <taxon>Lamiales</taxon>
        <taxon>Plantaginaceae</taxon>
        <taxon>Cheloneae</taxon>
        <taxon>Penstemon</taxon>
    </lineage>
</organism>
<dbReference type="AlphaFoldDB" id="A0ABD3TS42"/>
<dbReference type="PANTHER" id="PTHR33648:SF46">
    <property type="entry name" value="LYSM DOMAIN-CONTAINING PROTEIN"/>
    <property type="match status" value="1"/>
</dbReference>
<reference evidence="2 3" key="1">
    <citation type="submission" date="2024-12" db="EMBL/GenBank/DDBJ databases">
        <title>The unique morphological basis and parallel evolutionary history of personate flowers in Penstemon.</title>
        <authorList>
            <person name="Depatie T.H."/>
            <person name="Wessinger C.A."/>
        </authorList>
    </citation>
    <scope>NUCLEOTIDE SEQUENCE [LARGE SCALE GENOMIC DNA]</scope>
    <source>
        <strain evidence="2">WTNN_2</strain>
        <tissue evidence="2">Leaf</tissue>
    </source>
</reference>
<evidence type="ECO:0008006" key="4">
    <source>
        <dbReference type="Google" id="ProtNLM"/>
    </source>
</evidence>
<gene>
    <name evidence="2" type="ORF">ACJIZ3_023698</name>
</gene>
<evidence type="ECO:0000313" key="2">
    <source>
        <dbReference type="EMBL" id="KAL3839107.1"/>
    </source>
</evidence>
<evidence type="ECO:0000313" key="3">
    <source>
        <dbReference type="Proteomes" id="UP001634393"/>
    </source>
</evidence>
<keyword evidence="1" id="KW-0732">Signal</keyword>
<evidence type="ECO:0000256" key="1">
    <source>
        <dbReference type="SAM" id="SignalP"/>
    </source>
</evidence>
<dbReference type="EMBL" id="JBJXBP010000003">
    <property type="protein sequence ID" value="KAL3839107.1"/>
    <property type="molecule type" value="Genomic_DNA"/>
</dbReference>
<accession>A0ABD3TS42</accession>
<dbReference type="InterPro" id="IPR018392">
    <property type="entry name" value="LysM"/>
</dbReference>
<protein>
    <recommendedName>
        <fullName evidence="4">LysM domain-containing protein</fullName>
    </recommendedName>
</protein>
<sequence length="74" mass="8312">MSKMSSCSTALLLALMLLLSYFESSEARDLTNEIYVVREGETLHTISNKCGDPFIVEENPYIHDPDDVFSGFGY</sequence>
<dbReference type="PANTHER" id="PTHR33648">
    <property type="entry name" value="EMBRYO SAC 1"/>
    <property type="match status" value="1"/>
</dbReference>
<comment type="caution">
    <text evidence="2">The sequence shown here is derived from an EMBL/GenBank/DDBJ whole genome shotgun (WGS) entry which is preliminary data.</text>
</comment>
<feature type="signal peptide" evidence="1">
    <location>
        <begin position="1"/>
        <end position="27"/>
    </location>
</feature>
<name>A0ABD3TS42_9LAMI</name>
<keyword evidence="3" id="KW-1185">Reference proteome</keyword>
<dbReference type="Proteomes" id="UP001634393">
    <property type="component" value="Unassembled WGS sequence"/>
</dbReference>
<dbReference type="CDD" id="cd00118">
    <property type="entry name" value="LysM"/>
    <property type="match status" value="1"/>
</dbReference>